<dbReference type="RefSeq" id="XP_003658663.1">
    <property type="nucleotide sequence ID" value="XM_003658615.1"/>
</dbReference>
<dbReference type="KEGG" id="mtm:MYCTH_2294711"/>
<dbReference type="AlphaFoldDB" id="G2Q291"/>
<dbReference type="GeneID" id="11508250"/>
<reference evidence="2 3" key="1">
    <citation type="journal article" date="2011" name="Nat. Biotechnol.">
        <title>Comparative genomic analysis of the thermophilic biomass-degrading fungi Myceliophthora thermophila and Thielavia terrestris.</title>
        <authorList>
            <person name="Berka R.M."/>
            <person name="Grigoriev I.V."/>
            <person name="Otillar R."/>
            <person name="Salamov A."/>
            <person name="Grimwood J."/>
            <person name="Reid I."/>
            <person name="Ishmael N."/>
            <person name="John T."/>
            <person name="Darmond C."/>
            <person name="Moisan M.-C."/>
            <person name="Henrissat B."/>
            <person name="Coutinho P.M."/>
            <person name="Lombard V."/>
            <person name="Natvig D.O."/>
            <person name="Lindquist E."/>
            <person name="Schmutz J."/>
            <person name="Lucas S."/>
            <person name="Harris P."/>
            <person name="Powlowski J."/>
            <person name="Bellemare A."/>
            <person name="Taylor D."/>
            <person name="Butler G."/>
            <person name="de Vries R.P."/>
            <person name="Allijn I.E."/>
            <person name="van den Brink J."/>
            <person name="Ushinsky S."/>
            <person name="Storms R."/>
            <person name="Powell A.J."/>
            <person name="Paulsen I.T."/>
            <person name="Elbourne L.D.H."/>
            <person name="Baker S.E."/>
            <person name="Magnuson J."/>
            <person name="LaBoissiere S."/>
            <person name="Clutterbuck A.J."/>
            <person name="Martinez D."/>
            <person name="Wogulis M."/>
            <person name="de Leon A.L."/>
            <person name="Rey M.W."/>
            <person name="Tsang A."/>
        </authorList>
    </citation>
    <scope>NUCLEOTIDE SEQUENCE [LARGE SCALE GENOMIC DNA]</scope>
    <source>
        <strain evidence="3">ATCC 42464 / BCRC 31852 / DSM 1799</strain>
    </source>
</reference>
<gene>
    <name evidence="2" type="ORF">MYCTH_2294711</name>
</gene>
<evidence type="ECO:0000256" key="1">
    <source>
        <dbReference type="SAM" id="MobiDB-lite"/>
    </source>
</evidence>
<evidence type="ECO:0000313" key="2">
    <source>
        <dbReference type="EMBL" id="AEO53418.1"/>
    </source>
</evidence>
<proteinExistence type="predicted"/>
<name>G2Q291_THET4</name>
<accession>G2Q291</accession>
<dbReference type="VEuPathDB" id="FungiDB:MYCTH_2294711"/>
<keyword evidence="3" id="KW-1185">Reference proteome</keyword>
<dbReference type="EMBL" id="CP003002">
    <property type="protein sequence ID" value="AEO53418.1"/>
    <property type="molecule type" value="Genomic_DNA"/>
</dbReference>
<dbReference type="HOGENOM" id="CLU_2759577_0_0_1"/>
<sequence>MPFVCQHFSDYTCTNTVEVKDTLCSQCEQGKCGQSGISCSKNRALYRSETTTDTSTDTSTTTTTTTTTGN</sequence>
<feature type="compositionally biased region" description="Low complexity" evidence="1">
    <location>
        <begin position="51"/>
        <end position="70"/>
    </location>
</feature>
<feature type="region of interest" description="Disordered" evidence="1">
    <location>
        <begin position="50"/>
        <end position="70"/>
    </location>
</feature>
<evidence type="ECO:0000313" key="3">
    <source>
        <dbReference type="Proteomes" id="UP000007322"/>
    </source>
</evidence>
<dbReference type="InParanoid" id="G2Q291"/>
<organism evidence="2 3">
    <name type="scientific">Thermothelomyces thermophilus (strain ATCC 42464 / BCRC 31852 / DSM 1799)</name>
    <name type="common">Sporotrichum thermophile</name>
    <dbReference type="NCBI Taxonomy" id="573729"/>
    <lineage>
        <taxon>Eukaryota</taxon>
        <taxon>Fungi</taxon>
        <taxon>Dikarya</taxon>
        <taxon>Ascomycota</taxon>
        <taxon>Pezizomycotina</taxon>
        <taxon>Sordariomycetes</taxon>
        <taxon>Sordariomycetidae</taxon>
        <taxon>Sordariales</taxon>
        <taxon>Chaetomiaceae</taxon>
        <taxon>Thermothelomyces</taxon>
    </lineage>
</organism>
<protein>
    <submittedName>
        <fullName evidence="2">Uncharacterized protein</fullName>
    </submittedName>
</protein>
<dbReference type="Proteomes" id="UP000007322">
    <property type="component" value="Chromosome 1"/>
</dbReference>